<dbReference type="InterPro" id="IPR010260">
    <property type="entry name" value="AlpA"/>
</dbReference>
<protein>
    <submittedName>
        <fullName evidence="1">Prophage regulatory protein</fullName>
    </submittedName>
</protein>
<evidence type="ECO:0000313" key="2">
    <source>
        <dbReference type="Proteomes" id="UP000530268"/>
    </source>
</evidence>
<gene>
    <name evidence="1" type="ORF">GGR95_003712</name>
</gene>
<accession>A0A7W6H1M2</accession>
<dbReference type="Gene3D" id="1.10.238.160">
    <property type="match status" value="1"/>
</dbReference>
<organism evidence="1 2">
    <name type="scientific">Sulfitobacter undariae</name>
    <dbReference type="NCBI Taxonomy" id="1563671"/>
    <lineage>
        <taxon>Bacteria</taxon>
        <taxon>Pseudomonadati</taxon>
        <taxon>Pseudomonadota</taxon>
        <taxon>Alphaproteobacteria</taxon>
        <taxon>Rhodobacterales</taxon>
        <taxon>Roseobacteraceae</taxon>
        <taxon>Sulfitobacter</taxon>
    </lineage>
</organism>
<dbReference type="PANTHER" id="PTHR36154">
    <property type="entry name" value="DNA-BINDING TRANSCRIPTIONAL ACTIVATOR ALPA"/>
    <property type="match status" value="1"/>
</dbReference>
<dbReference type="Proteomes" id="UP000530268">
    <property type="component" value="Unassembled WGS sequence"/>
</dbReference>
<dbReference type="EMBL" id="JACIEI010000026">
    <property type="protein sequence ID" value="MBB3996046.1"/>
    <property type="molecule type" value="Genomic_DNA"/>
</dbReference>
<dbReference type="PANTHER" id="PTHR36154:SF1">
    <property type="entry name" value="DNA-BINDING TRANSCRIPTIONAL ACTIVATOR ALPA"/>
    <property type="match status" value="1"/>
</dbReference>
<comment type="caution">
    <text evidence="1">The sequence shown here is derived from an EMBL/GenBank/DDBJ whole genome shotgun (WGS) entry which is preliminary data.</text>
</comment>
<dbReference type="AlphaFoldDB" id="A0A7W6H1M2"/>
<dbReference type="RefSeq" id="WP_184568287.1">
    <property type="nucleotide sequence ID" value="NZ_JACIEI010000026.1"/>
</dbReference>
<dbReference type="InterPro" id="IPR052931">
    <property type="entry name" value="Prophage_regulatory_activator"/>
</dbReference>
<sequence>MVDKIRRLPQVVEYSGLSSSTIYEQIAEGTFPKPIRIGKRAVGWTESSLTAWVASKQVDAA</sequence>
<proteinExistence type="predicted"/>
<keyword evidence="2" id="KW-1185">Reference proteome</keyword>
<name>A0A7W6H1M2_9RHOB</name>
<reference evidence="1 2" key="1">
    <citation type="submission" date="2020-08" db="EMBL/GenBank/DDBJ databases">
        <title>Genomic Encyclopedia of Type Strains, Phase IV (KMG-IV): sequencing the most valuable type-strain genomes for metagenomic binning, comparative biology and taxonomic classification.</title>
        <authorList>
            <person name="Goeker M."/>
        </authorList>
    </citation>
    <scope>NUCLEOTIDE SEQUENCE [LARGE SCALE GENOMIC DNA]</scope>
    <source>
        <strain evidence="1 2">DSM 102234</strain>
    </source>
</reference>
<evidence type="ECO:0000313" key="1">
    <source>
        <dbReference type="EMBL" id="MBB3996046.1"/>
    </source>
</evidence>
<dbReference type="Pfam" id="PF05930">
    <property type="entry name" value="Phage_AlpA"/>
    <property type="match status" value="1"/>
</dbReference>